<evidence type="ECO:0000313" key="2">
    <source>
        <dbReference type="EMBL" id="CAF1515395.1"/>
    </source>
</evidence>
<organism evidence="2 4">
    <name type="scientific">Didymodactylos carnosus</name>
    <dbReference type="NCBI Taxonomy" id="1234261"/>
    <lineage>
        <taxon>Eukaryota</taxon>
        <taxon>Metazoa</taxon>
        <taxon>Spiralia</taxon>
        <taxon>Gnathifera</taxon>
        <taxon>Rotifera</taxon>
        <taxon>Eurotatoria</taxon>
        <taxon>Bdelloidea</taxon>
        <taxon>Philodinida</taxon>
        <taxon>Philodinidae</taxon>
        <taxon>Didymodactylos</taxon>
    </lineage>
</organism>
<name>A0A8S2FN69_9BILA</name>
<dbReference type="Proteomes" id="UP000677228">
    <property type="component" value="Unassembled WGS sequence"/>
</dbReference>
<dbReference type="AlphaFoldDB" id="A0A8S2FN69"/>
<sequence length="83" mass="9458">ELYKSFCPDSTSKISNDTSLTSTTDEQSSTAIDNANNNNSDGWKISFEQFNTAMNDEKCLVNWFAIKFSLEDKIVNYNQDCLR</sequence>
<evidence type="ECO:0000256" key="1">
    <source>
        <dbReference type="SAM" id="MobiDB-lite"/>
    </source>
</evidence>
<dbReference type="Proteomes" id="UP000682733">
    <property type="component" value="Unassembled WGS sequence"/>
</dbReference>
<evidence type="ECO:0000313" key="3">
    <source>
        <dbReference type="EMBL" id="CAF4302782.1"/>
    </source>
</evidence>
<protein>
    <submittedName>
        <fullName evidence="2">Uncharacterized protein</fullName>
    </submittedName>
</protein>
<comment type="caution">
    <text evidence="2">The sequence shown here is derived from an EMBL/GenBank/DDBJ whole genome shotgun (WGS) entry which is preliminary data.</text>
</comment>
<dbReference type="EMBL" id="CAJNOK010035644">
    <property type="protein sequence ID" value="CAF1515395.1"/>
    <property type="molecule type" value="Genomic_DNA"/>
</dbReference>
<feature type="region of interest" description="Disordered" evidence="1">
    <location>
        <begin position="17"/>
        <end position="36"/>
    </location>
</feature>
<proteinExistence type="predicted"/>
<gene>
    <name evidence="2" type="ORF">OVA965_LOCUS37558</name>
    <name evidence="3" type="ORF">TMI583_LOCUS38646</name>
</gene>
<feature type="non-terminal residue" evidence="2">
    <location>
        <position position="1"/>
    </location>
</feature>
<dbReference type="EMBL" id="CAJOBA010057737">
    <property type="protein sequence ID" value="CAF4302782.1"/>
    <property type="molecule type" value="Genomic_DNA"/>
</dbReference>
<reference evidence="2" key="1">
    <citation type="submission" date="2021-02" db="EMBL/GenBank/DDBJ databases">
        <authorList>
            <person name="Nowell W R."/>
        </authorList>
    </citation>
    <scope>NUCLEOTIDE SEQUENCE</scope>
</reference>
<accession>A0A8S2FN69</accession>
<evidence type="ECO:0000313" key="4">
    <source>
        <dbReference type="Proteomes" id="UP000677228"/>
    </source>
</evidence>